<dbReference type="OrthoDB" id="10348437at2759"/>
<organism evidence="2 3">
    <name type="scientific">Daphnia magna</name>
    <dbReference type="NCBI Taxonomy" id="35525"/>
    <lineage>
        <taxon>Eukaryota</taxon>
        <taxon>Metazoa</taxon>
        <taxon>Ecdysozoa</taxon>
        <taxon>Arthropoda</taxon>
        <taxon>Crustacea</taxon>
        <taxon>Branchiopoda</taxon>
        <taxon>Diplostraca</taxon>
        <taxon>Cladocera</taxon>
        <taxon>Anomopoda</taxon>
        <taxon>Daphniidae</taxon>
        <taxon>Daphnia</taxon>
    </lineage>
</organism>
<dbReference type="Proteomes" id="UP000076858">
    <property type="component" value="Unassembled WGS sequence"/>
</dbReference>
<evidence type="ECO:0000313" key="3">
    <source>
        <dbReference type="Proteomes" id="UP000076858"/>
    </source>
</evidence>
<sequence>MNRVGIFATLLLLLSNSIEGDRRVTVVRMTTETTTTTTTISTNTVCFSLNMVGGVPITPCRRRRQHWIEEPLFLAQQDQVDKDLSQFVIEPKETFQVEPTLLPGAGFNTYGYSGLNRGGYGSRDSLAKHSIQSSLFVPVSSEHQRLYFGSPLFLRRIWAYLANDLYRRDDTKRTVIKVSTTTETTTFTKRTSTVCLSLISEGGVGPTPCRRRRQFWIEEPMFLEPYNQFDEYYSQFLIQPTNVFQLEKTAAPLLDFRNYPFSGMDDEYDSSAEFFLPHLPQSSLWMPSTDFRPRIYFKNGDTFARGGFRRAGNRKTSKKTTITFTRTRLVTETEMSTKTNTIGISGCTPSPLFYDICP</sequence>
<proteinExistence type="predicted"/>
<reference evidence="2 3" key="1">
    <citation type="submission" date="2016-03" db="EMBL/GenBank/DDBJ databases">
        <title>EvidentialGene: Evidence-directed Construction of Genes on Genomes.</title>
        <authorList>
            <person name="Gilbert D.G."/>
            <person name="Choi J.-H."/>
            <person name="Mockaitis K."/>
            <person name="Colbourne J."/>
            <person name="Pfrender M."/>
        </authorList>
    </citation>
    <scope>NUCLEOTIDE SEQUENCE [LARGE SCALE GENOMIC DNA]</scope>
    <source>
        <strain evidence="2 3">Xinb3</strain>
        <tissue evidence="2">Complete organism</tissue>
    </source>
</reference>
<keyword evidence="3" id="KW-1185">Reference proteome</keyword>
<feature type="signal peptide" evidence="1">
    <location>
        <begin position="1"/>
        <end position="20"/>
    </location>
</feature>
<evidence type="ECO:0000313" key="2">
    <source>
        <dbReference type="EMBL" id="KZS16659.1"/>
    </source>
</evidence>
<name>A0A164ZRF1_9CRUS</name>
<gene>
    <name evidence="2" type="ORF">APZ42_017221</name>
</gene>
<accession>A0A164ZRF1</accession>
<dbReference type="AlphaFoldDB" id="A0A164ZRF1"/>
<evidence type="ECO:0000256" key="1">
    <source>
        <dbReference type="SAM" id="SignalP"/>
    </source>
</evidence>
<feature type="chain" id="PRO_5007854998" evidence="1">
    <location>
        <begin position="21"/>
        <end position="358"/>
    </location>
</feature>
<comment type="caution">
    <text evidence="2">The sequence shown here is derived from an EMBL/GenBank/DDBJ whole genome shotgun (WGS) entry which is preliminary data.</text>
</comment>
<keyword evidence="1" id="KW-0732">Signal</keyword>
<protein>
    <submittedName>
        <fullName evidence="2">Uncharacterized protein</fullName>
    </submittedName>
</protein>
<dbReference type="EMBL" id="LRGB01000687">
    <property type="protein sequence ID" value="KZS16659.1"/>
    <property type="molecule type" value="Genomic_DNA"/>
</dbReference>